<keyword evidence="1" id="KW-0732">Signal</keyword>
<feature type="chain" id="PRO_5045100600" description="ABC transporter substrate-binding protein" evidence="1">
    <location>
        <begin position="26"/>
        <end position="76"/>
    </location>
</feature>
<feature type="signal peptide" evidence="1">
    <location>
        <begin position="1"/>
        <end position="25"/>
    </location>
</feature>
<proteinExistence type="predicted"/>
<sequence>MPFKKLIVTLAVAASAVIPVQNAFAEESTLTFANYRDIRDLNPHLYGGEIFAQNLIFEGLVHLGENGVLEPWLAKS</sequence>
<evidence type="ECO:0000256" key="1">
    <source>
        <dbReference type="SAM" id="SignalP"/>
    </source>
</evidence>
<name>A0ABV4N105_9VIBR</name>
<evidence type="ECO:0000313" key="2">
    <source>
        <dbReference type="EMBL" id="MEZ8722810.1"/>
    </source>
</evidence>
<accession>A0ABV4N105</accession>
<protein>
    <recommendedName>
        <fullName evidence="4">ABC transporter substrate-binding protein</fullName>
    </recommendedName>
</protein>
<dbReference type="Proteomes" id="UP001570071">
    <property type="component" value="Unassembled WGS sequence"/>
</dbReference>
<organism evidence="2 3">
    <name type="scientific">Vibrio pomeroyi</name>
    <dbReference type="NCBI Taxonomy" id="198832"/>
    <lineage>
        <taxon>Bacteria</taxon>
        <taxon>Pseudomonadati</taxon>
        <taxon>Pseudomonadota</taxon>
        <taxon>Gammaproteobacteria</taxon>
        <taxon>Vibrionales</taxon>
        <taxon>Vibrionaceae</taxon>
        <taxon>Vibrio</taxon>
    </lineage>
</organism>
<keyword evidence="3" id="KW-1185">Reference proteome</keyword>
<reference evidence="2 3" key="1">
    <citation type="journal article" date="2024" name="ISME J.">
        <title>Tailless and filamentous prophages are predominant in marine Vibrio.</title>
        <authorList>
            <person name="Steensen K."/>
            <person name="Seneca J."/>
            <person name="Bartlau N."/>
            <person name="Yu X.A."/>
            <person name="Hussain F.A."/>
            <person name="Polz M.F."/>
        </authorList>
    </citation>
    <scope>NUCLEOTIDE SEQUENCE [LARGE SCALE GENOMIC DNA]</scope>
    <source>
        <strain evidence="2 3">10N.239.312.F12</strain>
    </source>
</reference>
<dbReference type="RefSeq" id="WP_206598102.1">
    <property type="nucleotide sequence ID" value="NZ_JBFSSG010000044.1"/>
</dbReference>
<dbReference type="SUPFAM" id="SSF53850">
    <property type="entry name" value="Periplasmic binding protein-like II"/>
    <property type="match status" value="1"/>
</dbReference>
<evidence type="ECO:0000313" key="3">
    <source>
        <dbReference type="Proteomes" id="UP001570071"/>
    </source>
</evidence>
<dbReference type="EMBL" id="JBFSSG010000044">
    <property type="protein sequence ID" value="MEZ8722810.1"/>
    <property type="molecule type" value="Genomic_DNA"/>
</dbReference>
<gene>
    <name evidence="2" type="ORF">AB6D66_17180</name>
</gene>
<evidence type="ECO:0008006" key="4">
    <source>
        <dbReference type="Google" id="ProtNLM"/>
    </source>
</evidence>
<dbReference type="Gene3D" id="3.40.190.10">
    <property type="entry name" value="Periplasmic binding protein-like II"/>
    <property type="match status" value="1"/>
</dbReference>
<comment type="caution">
    <text evidence="2">The sequence shown here is derived from an EMBL/GenBank/DDBJ whole genome shotgun (WGS) entry which is preliminary data.</text>
</comment>